<organism evidence="1">
    <name type="scientific">freshwater metagenome</name>
    <dbReference type="NCBI Taxonomy" id="449393"/>
    <lineage>
        <taxon>unclassified sequences</taxon>
        <taxon>metagenomes</taxon>
        <taxon>ecological metagenomes</taxon>
    </lineage>
</organism>
<name>A0A6J6A185_9ZZZZ</name>
<proteinExistence type="predicted"/>
<evidence type="ECO:0000313" key="1">
    <source>
        <dbReference type="EMBL" id="CAB4347548.1"/>
    </source>
</evidence>
<sequence>MSVAEPVVGVEQPRDSLNVAQLRVVNLNLIGGRLTLAALTRELSEGDQLFRHNALSFDRGAESFAFTAEVHEPQVVSHRLDLGQFGRHSIEPATEGRNRLAPILDRAAHCPFGEFELYNELTGRIARVGAFNHPGRKRVDNLLQPLGVGGLDPARDREALDNAVNKRKFASFAADRYPYAVRHRRSLR</sequence>
<reference evidence="1" key="1">
    <citation type="submission" date="2020-05" db="EMBL/GenBank/DDBJ databases">
        <authorList>
            <person name="Chiriac C."/>
            <person name="Salcher M."/>
            <person name="Ghai R."/>
            <person name="Kavagutti S V."/>
        </authorList>
    </citation>
    <scope>NUCLEOTIDE SEQUENCE</scope>
</reference>
<accession>A0A6J6A185</accession>
<dbReference type="EMBL" id="CAESAO010000230">
    <property type="protein sequence ID" value="CAB4347548.1"/>
    <property type="molecule type" value="Genomic_DNA"/>
</dbReference>
<dbReference type="AlphaFoldDB" id="A0A6J6A185"/>
<protein>
    <submittedName>
        <fullName evidence="1">Unannotated protein</fullName>
    </submittedName>
</protein>
<gene>
    <name evidence="1" type="ORF">UFOPK3522_01728</name>
</gene>